<dbReference type="InterPro" id="IPR001387">
    <property type="entry name" value="Cro/C1-type_HTH"/>
</dbReference>
<dbReference type="PROSITE" id="PS50932">
    <property type="entry name" value="HTH_LACI_2"/>
    <property type="match status" value="1"/>
</dbReference>
<dbReference type="CDD" id="cd01392">
    <property type="entry name" value="HTH_LacI"/>
    <property type="match status" value="1"/>
</dbReference>
<proteinExistence type="predicted"/>
<dbReference type="EMBL" id="LJAM02000134">
    <property type="protein sequence ID" value="RAP71519.1"/>
    <property type="molecule type" value="Genomic_DNA"/>
</dbReference>
<keyword evidence="3" id="KW-0804">Transcription</keyword>
<dbReference type="PROSITE" id="PS50943">
    <property type="entry name" value="HTH_CROC1"/>
    <property type="match status" value="1"/>
</dbReference>
<name>A0A328TLU1_9GAMM</name>
<keyword evidence="1" id="KW-0805">Transcription regulation</keyword>
<feature type="domain" description="HTH cro/C1-type" evidence="5">
    <location>
        <begin position="2"/>
        <end position="46"/>
    </location>
</feature>
<accession>A0A328TLU1</accession>
<dbReference type="PROSITE" id="PS00356">
    <property type="entry name" value="HTH_LACI_1"/>
    <property type="match status" value="1"/>
</dbReference>
<dbReference type="SMART" id="SM00354">
    <property type="entry name" value="HTH_LACI"/>
    <property type="match status" value="1"/>
</dbReference>
<evidence type="ECO:0000256" key="2">
    <source>
        <dbReference type="ARBA" id="ARBA00023125"/>
    </source>
</evidence>
<dbReference type="PRINTS" id="PR00036">
    <property type="entry name" value="HTHLACI"/>
</dbReference>
<keyword evidence="7" id="KW-1185">Reference proteome</keyword>
<dbReference type="GO" id="GO:0000976">
    <property type="term" value="F:transcription cis-regulatory region binding"/>
    <property type="evidence" value="ECO:0007669"/>
    <property type="project" value="TreeGrafter"/>
</dbReference>
<evidence type="ECO:0000259" key="4">
    <source>
        <dbReference type="PROSITE" id="PS50932"/>
    </source>
</evidence>
<dbReference type="Pfam" id="PF00356">
    <property type="entry name" value="LacI"/>
    <property type="match status" value="1"/>
</dbReference>
<sequence>MITMLDVAKKAGVSKATVSRVLAGNSYVSKTTQDKVCKAIEEMGYRSNLLARNLATSKLQNIGLVLANTLIITPPILASCYSRRPPSPSSMGAS</sequence>
<dbReference type="PANTHER" id="PTHR30146">
    <property type="entry name" value="LACI-RELATED TRANSCRIPTIONAL REPRESSOR"/>
    <property type="match status" value="1"/>
</dbReference>
<dbReference type="InterPro" id="IPR000843">
    <property type="entry name" value="HTH_LacI"/>
</dbReference>
<evidence type="ECO:0000259" key="5">
    <source>
        <dbReference type="PROSITE" id="PS50943"/>
    </source>
</evidence>
<dbReference type="AlphaFoldDB" id="A0A328TLU1"/>
<evidence type="ECO:0000256" key="3">
    <source>
        <dbReference type="ARBA" id="ARBA00023163"/>
    </source>
</evidence>
<dbReference type="GO" id="GO:0003700">
    <property type="term" value="F:DNA-binding transcription factor activity"/>
    <property type="evidence" value="ECO:0007669"/>
    <property type="project" value="TreeGrafter"/>
</dbReference>
<dbReference type="PANTHER" id="PTHR30146:SF67">
    <property type="entry name" value="HTH-TYPE TRANSCRIPTIONAL REGULATOR ASCG"/>
    <property type="match status" value="1"/>
</dbReference>
<evidence type="ECO:0000313" key="6">
    <source>
        <dbReference type="EMBL" id="RAP71519.1"/>
    </source>
</evidence>
<feature type="domain" description="HTH lacI-type" evidence="4">
    <location>
        <begin position="2"/>
        <end position="56"/>
    </location>
</feature>
<keyword evidence="2" id="KW-0238">DNA-binding</keyword>
<dbReference type="Proteomes" id="UP000244334">
    <property type="component" value="Unassembled WGS sequence"/>
</dbReference>
<dbReference type="InterPro" id="IPR010982">
    <property type="entry name" value="Lambda_DNA-bd_dom_sf"/>
</dbReference>
<reference evidence="6" key="1">
    <citation type="submission" date="2018-04" db="EMBL/GenBank/DDBJ databases">
        <title>Genomes of the Obligate Erwinia dacicola and Facultative Enterobacter sp. OLF Endosymbionts of the Olive Fruit fly, Bactrocera oleae.</title>
        <authorList>
            <person name="Estes A.M."/>
            <person name="Hearn D.J."/>
            <person name="Agarwal S."/>
            <person name="Pierson E.A."/>
            <person name="Dunning-Hotopp J.C."/>
        </authorList>
    </citation>
    <scope>NUCLEOTIDE SEQUENCE [LARGE SCALE GENOMIC DNA]</scope>
    <source>
        <strain evidence="6">Oroville</strain>
    </source>
</reference>
<evidence type="ECO:0000313" key="7">
    <source>
        <dbReference type="Proteomes" id="UP000244334"/>
    </source>
</evidence>
<organism evidence="6 7">
    <name type="scientific">Candidatus Erwinia dacicola</name>
    <dbReference type="NCBI Taxonomy" id="252393"/>
    <lineage>
        <taxon>Bacteria</taxon>
        <taxon>Pseudomonadati</taxon>
        <taxon>Pseudomonadota</taxon>
        <taxon>Gammaproteobacteria</taxon>
        <taxon>Enterobacterales</taxon>
        <taxon>Erwiniaceae</taxon>
        <taxon>Erwinia</taxon>
    </lineage>
</organism>
<protein>
    <submittedName>
        <fullName evidence="6">Helix-turn-helix family protein</fullName>
    </submittedName>
</protein>
<evidence type="ECO:0000256" key="1">
    <source>
        <dbReference type="ARBA" id="ARBA00023015"/>
    </source>
</evidence>
<dbReference type="Gene3D" id="1.10.260.40">
    <property type="entry name" value="lambda repressor-like DNA-binding domains"/>
    <property type="match status" value="1"/>
</dbReference>
<gene>
    <name evidence="6" type="ORF">ACZ87_01666</name>
</gene>
<comment type="caution">
    <text evidence="6">The sequence shown here is derived from an EMBL/GenBank/DDBJ whole genome shotgun (WGS) entry which is preliminary data.</text>
</comment>
<dbReference type="SUPFAM" id="SSF47413">
    <property type="entry name" value="lambda repressor-like DNA-binding domains"/>
    <property type="match status" value="1"/>
</dbReference>